<comment type="caution">
    <text evidence="1">The sequence shown here is derived from an EMBL/GenBank/DDBJ whole genome shotgun (WGS) entry which is preliminary data.</text>
</comment>
<gene>
    <name evidence="1" type="ORF">PACLA_8A031326</name>
</gene>
<proteinExistence type="predicted"/>
<evidence type="ECO:0000313" key="1">
    <source>
        <dbReference type="EMBL" id="CAB3976960.1"/>
    </source>
</evidence>
<evidence type="ECO:0000313" key="2">
    <source>
        <dbReference type="Proteomes" id="UP001152795"/>
    </source>
</evidence>
<sequence>MAVAVAGGLFNAFAFAGAGFLFKMFDKNGYAKEAHRHNTAIENLTAEREKYLEEVTDRRNRIAQLKSELAEANKDINATNKSLELVRRINELRRKAMPRKPQLSNHYKPSQEMEEYMAVFGLIAGGVVGGAAYLLL</sequence>
<organism evidence="1 2">
    <name type="scientific">Paramuricea clavata</name>
    <name type="common">Red gorgonian</name>
    <name type="synonym">Violescent sea-whip</name>
    <dbReference type="NCBI Taxonomy" id="317549"/>
    <lineage>
        <taxon>Eukaryota</taxon>
        <taxon>Metazoa</taxon>
        <taxon>Cnidaria</taxon>
        <taxon>Anthozoa</taxon>
        <taxon>Octocorallia</taxon>
        <taxon>Malacalcyonacea</taxon>
        <taxon>Plexauridae</taxon>
        <taxon>Paramuricea</taxon>
    </lineage>
</organism>
<keyword evidence="2" id="KW-1185">Reference proteome</keyword>
<accession>A0A6S7FQG4</accession>
<reference evidence="1" key="1">
    <citation type="submission" date="2020-04" db="EMBL/GenBank/DDBJ databases">
        <authorList>
            <person name="Alioto T."/>
            <person name="Alioto T."/>
            <person name="Gomez Garrido J."/>
        </authorList>
    </citation>
    <scope>NUCLEOTIDE SEQUENCE</scope>
    <source>
        <strain evidence="1">A484AB</strain>
    </source>
</reference>
<protein>
    <submittedName>
        <fullName evidence="1">Uncharacterized protein</fullName>
    </submittedName>
</protein>
<name>A0A6S7FQG4_PARCT</name>
<dbReference type="AlphaFoldDB" id="A0A6S7FQG4"/>
<dbReference type="Proteomes" id="UP001152795">
    <property type="component" value="Unassembled WGS sequence"/>
</dbReference>
<dbReference type="EMBL" id="CACRXK020000022">
    <property type="protein sequence ID" value="CAB3976960.1"/>
    <property type="molecule type" value="Genomic_DNA"/>
</dbReference>